<keyword evidence="3" id="KW-0788">Thiol protease</keyword>
<name>A0A9X1T1E4_9HYPH</name>
<feature type="domain" description="NlpC/P60" evidence="6">
    <location>
        <begin position="737"/>
        <end position="872"/>
    </location>
</feature>
<dbReference type="PROSITE" id="PS51935">
    <property type="entry name" value="NLPC_P60"/>
    <property type="match status" value="1"/>
</dbReference>
<evidence type="ECO:0000313" key="8">
    <source>
        <dbReference type="Proteomes" id="UP001139089"/>
    </source>
</evidence>
<comment type="caution">
    <text evidence="7">The sequence shown here is derived from an EMBL/GenBank/DDBJ whole genome shotgun (WGS) entry which is preliminary data.</text>
</comment>
<protein>
    <submittedName>
        <fullName evidence="7">Phage tail length tape measure family protein</fullName>
    </submittedName>
</protein>
<gene>
    <name evidence="7" type="ORF">LRX75_11720</name>
</gene>
<dbReference type="Proteomes" id="UP001139089">
    <property type="component" value="Unassembled WGS sequence"/>
</dbReference>
<keyword evidence="1" id="KW-0645">Protease</keyword>
<dbReference type="Gene3D" id="3.90.1720.10">
    <property type="entry name" value="endopeptidase domain like (from Nostoc punctiforme)"/>
    <property type="match status" value="1"/>
</dbReference>
<dbReference type="EMBL" id="JAJOZR010000007">
    <property type="protein sequence ID" value="MCD7109705.1"/>
    <property type="molecule type" value="Genomic_DNA"/>
</dbReference>
<reference evidence="7" key="1">
    <citation type="submission" date="2021-12" db="EMBL/GenBank/DDBJ databases">
        <authorList>
            <person name="Li Y."/>
        </authorList>
    </citation>
    <scope>NUCLEOTIDE SEQUENCE</scope>
    <source>
        <strain evidence="7">DKSPLA3</strain>
    </source>
</reference>
<feature type="coiled-coil region" evidence="4">
    <location>
        <begin position="515"/>
        <end position="594"/>
    </location>
</feature>
<dbReference type="InterPro" id="IPR009628">
    <property type="entry name" value="Phage_tape_measure_N"/>
</dbReference>
<keyword evidence="4" id="KW-0175">Coiled coil</keyword>
<dbReference type="AlphaFoldDB" id="A0A9X1T1E4"/>
<dbReference type="GO" id="GO:0006508">
    <property type="term" value="P:proteolysis"/>
    <property type="evidence" value="ECO:0007669"/>
    <property type="project" value="UniProtKB-KW"/>
</dbReference>
<keyword evidence="2" id="KW-0378">Hydrolase</keyword>
<dbReference type="GO" id="GO:0008234">
    <property type="term" value="F:cysteine-type peptidase activity"/>
    <property type="evidence" value="ECO:0007669"/>
    <property type="project" value="UniProtKB-KW"/>
</dbReference>
<accession>A0A9X1T1E4</accession>
<evidence type="ECO:0000256" key="4">
    <source>
        <dbReference type="SAM" id="Coils"/>
    </source>
</evidence>
<feature type="compositionally biased region" description="Polar residues" evidence="5">
    <location>
        <begin position="469"/>
        <end position="480"/>
    </location>
</feature>
<feature type="region of interest" description="Disordered" evidence="5">
    <location>
        <begin position="469"/>
        <end position="497"/>
    </location>
</feature>
<proteinExistence type="predicted"/>
<evidence type="ECO:0000256" key="3">
    <source>
        <dbReference type="ARBA" id="ARBA00022807"/>
    </source>
</evidence>
<organism evidence="7 8">
    <name type="scientific">Rhizobium quercicola</name>
    <dbReference type="NCBI Taxonomy" id="2901226"/>
    <lineage>
        <taxon>Bacteria</taxon>
        <taxon>Pseudomonadati</taxon>
        <taxon>Pseudomonadota</taxon>
        <taxon>Alphaproteobacteria</taxon>
        <taxon>Hyphomicrobiales</taxon>
        <taxon>Rhizobiaceae</taxon>
        <taxon>Rhizobium/Agrobacterium group</taxon>
        <taxon>Rhizobium</taxon>
    </lineage>
</organism>
<keyword evidence="8" id="KW-1185">Reference proteome</keyword>
<evidence type="ECO:0000256" key="2">
    <source>
        <dbReference type="ARBA" id="ARBA00022801"/>
    </source>
</evidence>
<dbReference type="RefSeq" id="WP_231814572.1">
    <property type="nucleotide sequence ID" value="NZ_JAJOZR010000007.1"/>
</dbReference>
<evidence type="ECO:0000256" key="5">
    <source>
        <dbReference type="SAM" id="MobiDB-lite"/>
    </source>
</evidence>
<sequence>MADNSDDLIISISTDLATVRRSLKRLEADIASSSSKVEKQFEGMGKGIDKSMTSALQARIDKMVGIGTQGAKEWSGALADQGKELERLRAKYNPLFSTINNYKQSVNDIRRAHSLGAISATEMTAAITKERQAALASTAAIKGRNAALADTPAQRGGGANPYTSNIAAQFQDIGVTAMGGMSPLQIALQQGTQLSAVFTDLKSSGAGLGSALGAAFASIVSPVSLVTIGLVAASAAAIQYFASSETEADKSAEALKNHTDLIRRIREAWPEAAEGIREYSAESKNLVKQDTKDAIDLYKTLIAETAKTSKGSILSLPASDFQGATYTISQIQSAIAALDKSVADGSPNIRAFVDSLIAIENQTGTPENIKELLKEIRQAAKDGLDAQSKLEPLVGVISGVGQAAAREASRVDAFAKSLSDLRGIAIPALTDLEQVDRAYAQAMQKAGTREERDDAFAAREAARNRIDSQNPTVTDANGRTLNVPAPGQKPSSLDDAPAKVDAATKKAETAAERARNAYRDLIKSADDRISQLQLEIDLTGQYGTATEAARFRLDLLQQAEDKGRSLSAKQKAAIEEKVAAYKKYSEALAEAKLKQDMFDANRLAGMSKIDQNIVQTQKEYGLPQDPNSATGQALRNQINREEIANTTSAFLSDFSSQVVSGGKDIGEAFTDALKTAAANQMQKTLDSLFSQIGNGLASLLMPGAGPTGAAGAASSVAGAFTSAAAPAGAVARGGSAVDLAGSLLGQSEKSPGNINAFLKKGGVDINAAQTAWCAGFVNSSLEQVGVKGSGSLTANSFQNWGSKIAPGLAQRGDVLLKTNGFGAGEAGGHVGFATGASRMMDGKQQLQMLSGNSGNSVASTWEDAMQVQVRRSTEAAGALAKVAQSSGAATQGLGSLANAFPSAPAAGGGMSWLSKLFMPNFVPNGAQATLAASGGIGMYDVGGYTGPGGKMTPAGIVHKGEYVFDAESVRRLGVPNLERLRGYAAGGLVDAPRAPRLSRRQAMDSYRPQSQGIFVTVNGASGDLHIKELTRQGVQEAMAADRVAQQRGGFGAIQNKYASQKG</sequence>
<evidence type="ECO:0000259" key="6">
    <source>
        <dbReference type="PROSITE" id="PS51935"/>
    </source>
</evidence>
<dbReference type="Pfam" id="PF06791">
    <property type="entry name" value="TMP_2"/>
    <property type="match status" value="1"/>
</dbReference>
<dbReference type="InterPro" id="IPR000064">
    <property type="entry name" value="NLP_P60_dom"/>
</dbReference>
<evidence type="ECO:0000313" key="7">
    <source>
        <dbReference type="EMBL" id="MCD7109705.1"/>
    </source>
</evidence>
<evidence type="ECO:0000256" key="1">
    <source>
        <dbReference type="ARBA" id="ARBA00022670"/>
    </source>
</evidence>